<keyword evidence="5" id="KW-1185">Reference proteome</keyword>
<dbReference type="GO" id="GO:0016787">
    <property type="term" value="F:hydrolase activity"/>
    <property type="evidence" value="ECO:0007669"/>
    <property type="project" value="UniProtKB-UniRule"/>
</dbReference>
<dbReference type="SUPFAM" id="SSF56300">
    <property type="entry name" value="Metallo-dependent phosphatases"/>
    <property type="match status" value="1"/>
</dbReference>
<evidence type="ECO:0000313" key="4">
    <source>
        <dbReference type="EMBL" id="TZE81713.1"/>
    </source>
</evidence>
<evidence type="ECO:0000256" key="2">
    <source>
        <dbReference type="RuleBase" id="RU362039"/>
    </source>
</evidence>
<organism evidence="4 5">
    <name type="scientific">Calorimonas adulescens</name>
    <dbReference type="NCBI Taxonomy" id="2606906"/>
    <lineage>
        <taxon>Bacteria</taxon>
        <taxon>Bacillati</taxon>
        <taxon>Bacillota</taxon>
        <taxon>Clostridia</taxon>
        <taxon>Thermoanaerobacterales</taxon>
        <taxon>Thermoanaerobacteraceae</taxon>
        <taxon>Calorimonas</taxon>
    </lineage>
</organism>
<feature type="domain" description="Calcineurin-like phosphoesterase" evidence="3">
    <location>
        <begin position="1"/>
        <end position="148"/>
    </location>
</feature>
<gene>
    <name evidence="4" type="ORF">FWJ32_08185</name>
</gene>
<evidence type="ECO:0000259" key="3">
    <source>
        <dbReference type="Pfam" id="PF12850"/>
    </source>
</evidence>
<accession>A0A5D8QDX6</accession>
<proteinExistence type="inferred from homology"/>
<dbReference type="CDD" id="cd00841">
    <property type="entry name" value="MPP_YfcE"/>
    <property type="match status" value="1"/>
</dbReference>
<evidence type="ECO:0000256" key="1">
    <source>
        <dbReference type="ARBA" id="ARBA00008950"/>
    </source>
</evidence>
<dbReference type="Pfam" id="PF12850">
    <property type="entry name" value="Metallophos_2"/>
    <property type="match status" value="1"/>
</dbReference>
<reference evidence="4 5" key="1">
    <citation type="submission" date="2019-08" db="EMBL/GenBank/DDBJ databases">
        <title>Calorimonas adulescens gen. nov., sp. nov., an anaerobic thermophilic bacterium from Sakhalin hot spring.</title>
        <authorList>
            <person name="Khomyakova M.A."/>
            <person name="Merkel A.Y."/>
            <person name="Novikov A."/>
            <person name="Bonch-Osmolovskaya E.A."/>
            <person name="Slobodkin A.I."/>
        </authorList>
    </citation>
    <scope>NUCLEOTIDE SEQUENCE [LARGE SCALE GENOMIC DNA]</scope>
    <source>
        <strain evidence="4 5">A05MB</strain>
    </source>
</reference>
<dbReference type="InterPro" id="IPR041802">
    <property type="entry name" value="MPP_YfcE"/>
</dbReference>
<dbReference type="InterPro" id="IPR029052">
    <property type="entry name" value="Metallo-depent_PP-like"/>
</dbReference>
<dbReference type="PANTHER" id="PTHR11124">
    <property type="entry name" value="VACUOLAR SORTING PROTEIN VPS29"/>
    <property type="match status" value="1"/>
</dbReference>
<sequence>MRIGIISDTHRLWGRIEEALRTMGKVDMILHLGDNVSDAEDIRNILRDIPVVAVKGNCDSTDNLPEERTLLLEGRKIFMTHGHRYNVKYDFSDIYKRAKEVEADIALFGHSHLPIILRKSDIIFINPGSTSMPKHGSSPSCAILTIEDNRIDARLLTVSKSIAMAE</sequence>
<dbReference type="EC" id="3.1.4.-" evidence="2"/>
<comment type="caution">
    <text evidence="4">The sequence shown here is derived from an EMBL/GenBank/DDBJ whole genome shotgun (WGS) entry which is preliminary data.</text>
</comment>
<comment type="similarity">
    <text evidence="1 2">Belongs to the metallophosphoesterase superfamily. YfcE family.</text>
</comment>
<dbReference type="NCBIfam" id="TIGR00040">
    <property type="entry name" value="yfcE"/>
    <property type="match status" value="1"/>
</dbReference>
<evidence type="ECO:0000313" key="5">
    <source>
        <dbReference type="Proteomes" id="UP000322976"/>
    </source>
</evidence>
<dbReference type="Proteomes" id="UP000322976">
    <property type="component" value="Unassembled WGS sequence"/>
</dbReference>
<dbReference type="InterPro" id="IPR000979">
    <property type="entry name" value="Phosphodiesterase_MJ0936/Vps29"/>
</dbReference>
<keyword evidence="2" id="KW-0479">Metal-binding</keyword>
<dbReference type="Gene3D" id="3.60.21.10">
    <property type="match status" value="1"/>
</dbReference>
<dbReference type="GO" id="GO:0046872">
    <property type="term" value="F:metal ion binding"/>
    <property type="evidence" value="ECO:0007669"/>
    <property type="project" value="UniProtKB-KW"/>
</dbReference>
<dbReference type="AlphaFoldDB" id="A0A5D8QDX6"/>
<comment type="cofactor">
    <cofactor evidence="2">
        <name>a divalent metal cation</name>
        <dbReference type="ChEBI" id="CHEBI:60240"/>
    </cofactor>
</comment>
<dbReference type="EMBL" id="VTPS01000011">
    <property type="protein sequence ID" value="TZE81713.1"/>
    <property type="molecule type" value="Genomic_DNA"/>
</dbReference>
<name>A0A5D8QDX6_9THEO</name>
<dbReference type="InterPro" id="IPR024654">
    <property type="entry name" value="Calcineurin-like_PHP_lpxH"/>
</dbReference>
<dbReference type="RefSeq" id="WP_149545476.1">
    <property type="nucleotide sequence ID" value="NZ_VTPS01000011.1"/>
</dbReference>
<protein>
    <recommendedName>
        <fullName evidence="2">Phosphoesterase</fullName>
        <ecNumber evidence="2">3.1.4.-</ecNumber>
    </recommendedName>
</protein>